<dbReference type="GO" id="GO:0031177">
    <property type="term" value="F:phosphopantetheine binding"/>
    <property type="evidence" value="ECO:0007669"/>
    <property type="project" value="InterPro"/>
</dbReference>
<dbReference type="InterPro" id="IPR001242">
    <property type="entry name" value="Condensation_dom"/>
</dbReference>
<dbReference type="EMBL" id="CP020559">
    <property type="protein sequence ID" value="ARE86639.1"/>
    <property type="molecule type" value="Genomic_DNA"/>
</dbReference>
<dbReference type="Gene3D" id="3.30.70.3290">
    <property type="match status" value="1"/>
</dbReference>
<dbReference type="EMBL" id="CP017603">
    <property type="protein sequence ID" value="AOY76255.1"/>
    <property type="molecule type" value="Genomic_DNA"/>
</dbReference>
<dbReference type="Gene3D" id="1.10.1200.10">
    <property type="entry name" value="ACP-like"/>
    <property type="match status" value="1"/>
</dbReference>
<evidence type="ECO:0000256" key="3">
    <source>
        <dbReference type="ARBA" id="ARBA00022553"/>
    </source>
</evidence>
<dbReference type="EC" id="6.3.2.-" evidence="7"/>
<dbReference type="FunFam" id="3.30.559.10:FF:000023">
    <property type="entry name" value="Non-ribosomal peptide synthetase"/>
    <property type="match status" value="2"/>
</dbReference>
<comment type="cofactor">
    <cofactor evidence="1">
        <name>pantetheine 4'-phosphate</name>
        <dbReference type="ChEBI" id="CHEBI:47942"/>
    </cofactor>
</comment>
<dbReference type="PROSITE" id="PS50075">
    <property type="entry name" value="CARRIER"/>
    <property type="match status" value="1"/>
</dbReference>
<accession>A0AAC9WFF1</accession>
<feature type="domain" description="Carrier" evidence="5">
    <location>
        <begin position="201"/>
        <end position="275"/>
    </location>
</feature>
<dbReference type="Pfam" id="PF22336">
    <property type="entry name" value="RhiE-like_linker"/>
    <property type="match status" value="1"/>
</dbReference>
<dbReference type="KEGG" id="cfm:BJL90_10290"/>
<dbReference type="GO" id="GO:0005737">
    <property type="term" value="C:cytoplasm"/>
    <property type="evidence" value="ECO:0007669"/>
    <property type="project" value="TreeGrafter"/>
</dbReference>
<evidence type="ECO:0000313" key="6">
    <source>
        <dbReference type="EMBL" id="AOY76255.1"/>
    </source>
</evidence>
<keyword evidence="3" id="KW-0597">Phosphoprotein</keyword>
<evidence type="ECO:0000313" key="8">
    <source>
        <dbReference type="Proteomes" id="UP000177894"/>
    </source>
</evidence>
<protein>
    <submittedName>
        <fullName evidence="7">Phenyloxazoline synthase MbtB</fullName>
        <ecNumber evidence="7">6.3.2.-</ecNumber>
    </submittedName>
</protein>
<dbReference type="GO" id="GO:0008610">
    <property type="term" value="P:lipid biosynthetic process"/>
    <property type="evidence" value="ECO:0007669"/>
    <property type="project" value="UniProtKB-ARBA"/>
</dbReference>
<dbReference type="InterPro" id="IPR054514">
    <property type="entry name" value="RhiE-like_linker"/>
</dbReference>
<dbReference type="GO" id="GO:0043041">
    <property type="term" value="P:amino acid activation for nonribosomal peptide biosynthetic process"/>
    <property type="evidence" value="ECO:0007669"/>
    <property type="project" value="TreeGrafter"/>
</dbReference>
<evidence type="ECO:0000256" key="4">
    <source>
        <dbReference type="ARBA" id="ARBA00022598"/>
    </source>
</evidence>
<dbReference type="InterPro" id="IPR009081">
    <property type="entry name" value="PP-bd_ACP"/>
</dbReference>
<dbReference type="InterPro" id="IPR057737">
    <property type="entry name" value="Condensation_MtbB-like"/>
</dbReference>
<sequence>MISNENNISTQDITAIQPQIAVFSARNPSRLQAVVRQMLEFIEAQNELSLSNLVYTLQVGREAMEFRLAMVVSNQEELIHGMKQYLKSLQENKEFEFSIPIYTGDMQGEHAEIRSLLSGKAGDTLLQMFLAERNLDKLALYWAKGGKIPWKLLHEEQNVKLIPLPTYPFAKKRYWISEVDEQHPIEIKTSINQVNDQLNTDSITNRLKKRISELLGIPIEELPTGKSLNSLGFNSLQAVNLRYWLEQDLCTEIPITVVNEHKSIENIDSNLHEVVKLKYTEHQPKVNLLVNEDNENLKSQILSDTSEILPKIVSNIVERYQPFALNDIQESFLTGRKLRFGGDWVGCHIYFEIEVNDLDIYRLNDAWERLIDYHEMLRSVILSDGQQKILQKAPPYKFKIVDIRRKNSYEGSEHLKNVRKDMSHKLYEPNKWPFFEIRISVCPDSKYVIHFSIDEFIVDASGINMLLQQWQQLYEKPDWKLPELNVSFRDYILAVKKFEDSKRYKKDLTYWIDKLEKMPQGPVLSLRQKTNKTVSKATYYRTRLNGTLEKKNWDSLKEKAKKLGVSTTALLLSIFTEVLRFWSSHETFSLILTYFNRLPLHPQLNQVLGPFISTNIFVVEAKSGRSFEDLIKYNQELLWNDMDHISASGIRVLRELKARRKISNFMYLPVVFTSLLNNFKVESTADKENFFNQISFMVTQTPQVYLDHQVFEQNGKLKFSWDVAEEYFQSSVIRDMFDDYCRVLHMLSLEKNQWELEILYSEIKGKKFLNSHLGVEEKDNIHDIATISQSVEVLQTGLQLEVLSNDSFKPFPLTDLQQAYAFGRYLPGAKNSCQVYLEIEAEELDIKRLEKAWQKLIKVHEMLITVIHPNGSQSILDEVPDFNIKVTNLTGKNEEEIKTELSTTKRFMLEHVFNLDEWPYFDLRILVLDSVKSRIHFSVDMLIADVNSIQLLLKQLFYFYENSAEEPKKVDISFRDYVLSLQNYKKTEDHQRSIEYWEHKFKEIPPGPQLPMKNSNKNSTFAGHQQLRSILLKWDTLKKKANKLSVSPSMVLLTAYAEVLAAWSGYNPFSIVIPCWDRIPFHPEIDEVVGDFTAMSWVMFKRKKEPFEVKVQLNHMAVQEDLSHMAVSGLKVLRKVVMRGDNKGMLIFPIVFTNMTTHSSVEAPKGFKILEMSSKAPQVFLDNISEERDGKLYFHWDVLKGVYPEGMIEEMFSGYERVLEALIADSENWEKIDFNTLINAQPEKYKNYSVGREF</sequence>
<organism evidence="7 9">
    <name type="scientific">Clostridium formicaceticum</name>
    <dbReference type="NCBI Taxonomy" id="1497"/>
    <lineage>
        <taxon>Bacteria</taxon>
        <taxon>Bacillati</taxon>
        <taxon>Bacillota</taxon>
        <taxon>Clostridia</taxon>
        <taxon>Eubacteriales</taxon>
        <taxon>Clostridiaceae</taxon>
        <taxon>Clostridium</taxon>
    </lineage>
</organism>
<dbReference type="Pfam" id="PF00668">
    <property type="entry name" value="Condensation"/>
    <property type="match status" value="2"/>
</dbReference>
<keyword evidence="4 7" id="KW-0436">Ligase</keyword>
<dbReference type="PANTHER" id="PTHR45527:SF10">
    <property type="entry name" value="PYOCHELIN SYNTHASE PCHF"/>
    <property type="match status" value="1"/>
</dbReference>
<name>A0AAC9WFF1_9CLOT</name>
<dbReference type="SUPFAM" id="SSF52777">
    <property type="entry name" value="CoA-dependent acyltransferases"/>
    <property type="match status" value="4"/>
</dbReference>
<dbReference type="Pfam" id="PF00550">
    <property type="entry name" value="PP-binding"/>
    <property type="match status" value="1"/>
</dbReference>
<dbReference type="InterPro" id="IPR023213">
    <property type="entry name" value="CAT-like_dom_sf"/>
</dbReference>
<evidence type="ECO:0000256" key="1">
    <source>
        <dbReference type="ARBA" id="ARBA00001957"/>
    </source>
</evidence>
<dbReference type="GO" id="GO:0044550">
    <property type="term" value="P:secondary metabolite biosynthetic process"/>
    <property type="evidence" value="ECO:0007669"/>
    <property type="project" value="TreeGrafter"/>
</dbReference>
<dbReference type="Gene3D" id="3.30.559.30">
    <property type="entry name" value="Nonribosomal peptide synthetase, condensation domain"/>
    <property type="match status" value="2"/>
</dbReference>
<keyword evidence="8" id="KW-1185">Reference proteome</keyword>
<evidence type="ECO:0000259" key="5">
    <source>
        <dbReference type="PROSITE" id="PS50075"/>
    </source>
</evidence>
<dbReference type="InterPro" id="IPR020806">
    <property type="entry name" value="PKS_PP-bd"/>
</dbReference>
<reference evidence="6 8" key="1">
    <citation type="submission" date="2016-10" db="EMBL/GenBank/DDBJ databases">
        <title>Complete Genome Sequence of Acetogen Clostridium formicoaceticum ATCC 27076.</title>
        <authorList>
            <person name="Bao T."/>
            <person name="Cheng C."/>
            <person name="Zhao J."/>
            <person name="Yang S.-T."/>
            <person name="Wang J."/>
            <person name="Wang M."/>
        </authorList>
    </citation>
    <scope>NUCLEOTIDE SEQUENCE [LARGE SCALE GENOMIC DNA]</scope>
    <source>
        <strain evidence="6 8">ATCC 27076</strain>
    </source>
</reference>
<gene>
    <name evidence="7" type="primary">mbtB</name>
    <name evidence="6" type="ORF">BJL90_10290</name>
    <name evidence="7" type="ORF">CLFO_09650</name>
</gene>
<dbReference type="InterPro" id="IPR036736">
    <property type="entry name" value="ACP-like_sf"/>
</dbReference>
<evidence type="ECO:0000256" key="2">
    <source>
        <dbReference type="ARBA" id="ARBA00022450"/>
    </source>
</evidence>
<evidence type="ECO:0000313" key="7">
    <source>
        <dbReference type="EMBL" id="ARE86639.1"/>
    </source>
</evidence>
<reference evidence="7 9" key="2">
    <citation type="submission" date="2017-03" db="EMBL/GenBank/DDBJ databases">
        <title>Complete sequence of Clostridium formicaceticum DSM 92.</title>
        <authorList>
            <person name="Poehlein A."/>
            <person name="Karl M."/>
            <person name="Bengelsdorf F.R."/>
            <person name="Duerre P."/>
            <person name="Daniel R."/>
        </authorList>
    </citation>
    <scope>NUCLEOTIDE SEQUENCE [LARGE SCALE GENOMIC DNA]</scope>
    <source>
        <strain evidence="7 9">DSM 92</strain>
    </source>
</reference>
<dbReference type="AlphaFoldDB" id="A0AAC9WFF1"/>
<dbReference type="PANTHER" id="PTHR45527">
    <property type="entry name" value="NONRIBOSOMAL PEPTIDE SYNTHETASE"/>
    <property type="match status" value="1"/>
</dbReference>
<keyword evidence="2" id="KW-0596">Phosphopantetheine</keyword>
<dbReference type="SMART" id="SM00823">
    <property type="entry name" value="PKS_PP"/>
    <property type="match status" value="1"/>
</dbReference>
<dbReference type="Proteomes" id="UP000177894">
    <property type="component" value="Chromosome"/>
</dbReference>
<dbReference type="GO" id="GO:0016874">
    <property type="term" value="F:ligase activity"/>
    <property type="evidence" value="ECO:0007669"/>
    <property type="project" value="UniProtKB-KW"/>
</dbReference>
<dbReference type="SUPFAM" id="SSF47336">
    <property type="entry name" value="ACP-like"/>
    <property type="match status" value="1"/>
</dbReference>
<dbReference type="Proteomes" id="UP000192478">
    <property type="component" value="Chromosome"/>
</dbReference>
<proteinExistence type="predicted"/>
<dbReference type="Gene3D" id="3.30.559.10">
    <property type="entry name" value="Chloramphenicol acetyltransferase-like domain"/>
    <property type="match status" value="2"/>
</dbReference>
<dbReference type="CDD" id="cd19535">
    <property type="entry name" value="Cyc_NRPS"/>
    <property type="match status" value="2"/>
</dbReference>
<evidence type="ECO:0000313" key="9">
    <source>
        <dbReference type="Proteomes" id="UP000192478"/>
    </source>
</evidence>